<protein>
    <submittedName>
        <fullName evidence="2">Uncharacterized protein</fullName>
    </submittedName>
</protein>
<dbReference type="EMBL" id="CADCTG010000206">
    <property type="protein sequence ID" value="CAA9263735.1"/>
    <property type="molecule type" value="Genomic_DNA"/>
</dbReference>
<evidence type="ECO:0000313" key="2">
    <source>
        <dbReference type="EMBL" id="CAA9263735.1"/>
    </source>
</evidence>
<organism evidence="2">
    <name type="scientific">uncultured Acetobacteraceae bacterium</name>
    <dbReference type="NCBI Taxonomy" id="169975"/>
    <lineage>
        <taxon>Bacteria</taxon>
        <taxon>Pseudomonadati</taxon>
        <taxon>Pseudomonadota</taxon>
        <taxon>Alphaproteobacteria</taxon>
        <taxon>Acetobacterales</taxon>
        <taxon>Acetobacteraceae</taxon>
        <taxon>environmental samples</taxon>
    </lineage>
</organism>
<sequence>VRCARLVRWRLSALPARNRVDAPAGPPPCYRLRGREPGRDARRRELPGRSVRPAGPLPRPGGWPRGLRRRRLRGDVARHSAAAPARARGPQRPRTGGAGAAVRLVPPRAAPTAAGGAAAGNAVGAV</sequence>
<reference evidence="2" key="1">
    <citation type="submission" date="2020-02" db="EMBL/GenBank/DDBJ databases">
        <authorList>
            <person name="Meier V. D."/>
        </authorList>
    </citation>
    <scope>NUCLEOTIDE SEQUENCE</scope>
    <source>
        <strain evidence="2">AVDCRST_MAG08</strain>
    </source>
</reference>
<feature type="compositionally biased region" description="Low complexity" evidence="1">
    <location>
        <begin position="81"/>
        <end position="99"/>
    </location>
</feature>
<name>A0A6J4J0G8_9PROT</name>
<dbReference type="AlphaFoldDB" id="A0A6J4J0G8"/>
<evidence type="ECO:0000256" key="1">
    <source>
        <dbReference type="SAM" id="MobiDB-lite"/>
    </source>
</evidence>
<feature type="region of interest" description="Disordered" evidence="1">
    <location>
        <begin position="18"/>
        <end position="99"/>
    </location>
</feature>
<accession>A0A6J4J0G8</accession>
<feature type="non-terminal residue" evidence="2">
    <location>
        <position position="126"/>
    </location>
</feature>
<proteinExistence type="predicted"/>
<feature type="compositionally biased region" description="Basic and acidic residues" evidence="1">
    <location>
        <begin position="33"/>
        <end position="47"/>
    </location>
</feature>
<gene>
    <name evidence="2" type="ORF">AVDCRST_MAG08-2813</name>
</gene>
<feature type="non-terminal residue" evidence="2">
    <location>
        <position position="1"/>
    </location>
</feature>